<dbReference type="PROSITE" id="PS50987">
    <property type="entry name" value="HTH_ARSR_2"/>
    <property type="match status" value="1"/>
</dbReference>
<dbReference type="InterPro" id="IPR051081">
    <property type="entry name" value="HTH_MetalResp_TranReg"/>
</dbReference>
<evidence type="ECO:0000259" key="4">
    <source>
        <dbReference type="PROSITE" id="PS50987"/>
    </source>
</evidence>
<evidence type="ECO:0000313" key="8">
    <source>
        <dbReference type="Proteomes" id="UP000199686"/>
    </source>
</evidence>
<dbReference type="InterPro" id="IPR036388">
    <property type="entry name" value="WH-like_DNA-bd_sf"/>
</dbReference>
<dbReference type="InterPro" id="IPR001845">
    <property type="entry name" value="HTH_ArsR_DNA-bd_dom"/>
</dbReference>
<evidence type="ECO:0000313" key="6">
    <source>
        <dbReference type="EMBL" id="SFH74521.1"/>
    </source>
</evidence>
<keyword evidence="7" id="KW-1185">Reference proteome</keyword>
<proteinExistence type="predicted"/>
<dbReference type="GO" id="GO:0003677">
    <property type="term" value="F:DNA binding"/>
    <property type="evidence" value="ECO:0007669"/>
    <property type="project" value="UniProtKB-KW"/>
</dbReference>
<dbReference type="NCBIfam" id="NF033788">
    <property type="entry name" value="HTH_metalloreg"/>
    <property type="match status" value="1"/>
</dbReference>
<evidence type="ECO:0000313" key="7">
    <source>
        <dbReference type="Proteomes" id="UP000195947"/>
    </source>
</evidence>
<dbReference type="PANTHER" id="PTHR33154:SF18">
    <property type="entry name" value="ARSENICAL RESISTANCE OPERON REPRESSOR"/>
    <property type="match status" value="1"/>
</dbReference>
<name>A0AB38BHG3_9LACT</name>
<dbReference type="Pfam" id="PF01022">
    <property type="entry name" value="HTH_5"/>
    <property type="match status" value="1"/>
</dbReference>
<dbReference type="Proteomes" id="UP000195947">
    <property type="component" value="Unassembled WGS sequence"/>
</dbReference>
<keyword evidence="3" id="KW-0804">Transcription</keyword>
<dbReference type="InterPro" id="IPR036390">
    <property type="entry name" value="WH_DNA-bd_sf"/>
</dbReference>
<protein>
    <submittedName>
        <fullName evidence="5">Helix turn helix arsenical resistance operon repressor</fullName>
    </submittedName>
    <submittedName>
        <fullName evidence="6">Transcriptional regulator, ArsR family</fullName>
    </submittedName>
</protein>
<dbReference type="EMBL" id="FJMZ01000011">
    <property type="protein sequence ID" value="CZQ90519.1"/>
    <property type="molecule type" value="Genomic_DNA"/>
</dbReference>
<gene>
    <name evidence="6" type="ORF">SAMN04488507_101234</name>
    <name evidence="5" type="ORF">TFLO_1317</name>
</gene>
<dbReference type="PANTHER" id="PTHR33154">
    <property type="entry name" value="TRANSCRIPTIONAL REGULATOR, ARSR FAMILY"/>
    <property type="match status" value="1"/>
</dbReference>
<dbReference type="SUPFAM" id="SSF46785">
    <property type="entry name" value="Winged helix' DNA-binding domain"/>
    <property type="match status" value="1"/>
</dbReference>
<reference evidence="6 8" key="2">
    <citation type="submission" date="2016-10" db="EMBL/GenBank/DDBJ databases">
        <authorList>
            <person name="Varghese N."/>
            <person name="Submissions S."/>
        </authorList>
    </citation>
    <scope>NUCLEOTIDE SEQUENCE [LARGE SCALE GENOMIC DNA]</scope>
    <source>
        <strain evidence="6 8">DSM 2094</strain>
    </source>
</reference>
<dbReference type="GO" id="GO:0003700">
    <property type="term" value="F:DNA-binding transcription factor activity"/>
    <property type="evidence" value="ECO:0007669"/>
    <property type="project" value="InterPro"/>
</dbReference>
<keyword evidence="2" id="KW-0238">DNA-binding</keyword>
<dbReference type="Proteomes" id="UP000199686">
    <property type="component" value="Unassembled WGS sequence"/>
</dbReference>
<dbReference type="CDD" id="cd00090">
    <property type="entry name" value="HTH_ARSR"/>
    <property type="match status" value="1"/>
</dbReference>
<dbReference type="EMBL" id="FOQC01000012">
    <property type="protein sequence ID" value="SFH74521.1"/>
    <property type="molecule type" value="Genomic_DNA"/>
</dbReference>
<evidence type="ECO:0000256" key="3">
    <source>
        <dbReference type="ARBA" id="ARBA00023163"/>
    </source>
</evidence>
<feature type="domain" description="HTH arsR-type" evidence="4">
    <location>
        <begin position="23"/>
        <end position="117"/>
    </location>
</feature>
<evidence type="ECO:0000313" key="5">
    <source>
        <dbReference type="EMBL" id="CZQ90519.1"/>
    </source>
</evidence>
<reference evidence="5 7" key="1">
    <citation type="submission" date="2016-02" db="EMBL/GenBank/DDBJ databases">
        <authorList>
            <person name="Strepis N."/>
        </authorList>
    </citation>
    <scope>NUCLEOTIDE SEQUENCE [LARGE SCALE GENOMIC DNA]</scope>
    <source>
        <strain evidence="5">Trichococcus flocculiformis</strain>
    </source>
</reference>
<dbReference type="SMART" id="SM00418">
    <property type="entry name" value="HTH_ARSR"/>
    <property type="match status" value="1"/>
</dbReference>
<keyword evidence="1" id="KW-0805">Transcription regulation</keyword>
<evidence type="ECO:0000256" key="1">
    <source>
        <dbReference type="ARBA" id="ARBA00023015"/>
    </source>
</evidence>
<dbReference type="AlphaFoldDB" id="A0AB38BHG3"/>
<evidence type="ECO:0000256" key="2">
    <source>
        <dbReference type="ARBA" id="ARBA00023125"/>
    </source>
</evidence>
<organism evidence="6 8">
    <name type="scientific">Trichococcus flocculiformis</name>
    <dbReference type="NCBI Taxonomy" id="82803"/>
    <lineage>
        <taxon>Bacteria</taxon>
        <taxon>Bacillati</taxon>
        <taxon>Bacillota</taxon>
        <taxon>Bacilli</taxon>
        <taxon>Lactobacillales</taxon>
        <taxon>Carnobacteriaceae</taxon>
        <taxon>Trichococcus</taxon>
    </lineage>
</organism>
<dbReference type="PRINTS" id="PR00778">
    <property type="entry name" value="HTHARSR"/>
</dbReference>
<comment type="caution">
    <text evidence="6">The sequence shown here is derived from an EMBL/GenBank/DDBJ whole genome shotgun (WGS) entry which is preliminary data.</text>
</comment>
<sequence length="119" mass="13633">MKALRATERAGVPQKTAGKEELNMTIEYKIYAKCLKVLSDETRLEIMDLLSEGEMCACALLDQFSITQPTLSYHMKMMKDCGLVDSRKDGIWVKYSVNHEKLDELKDFFQTMAKQNTTV</sequence>
<dbReference type="Gene3D" id="1.10.10.10">
    <property type="entry name" value="Winged helix-like DNA-binding domain superfamily/Winged helix DNA-binding domain"/>
    <property type="match status" value="1"/>
</dbReference>
<accession>A0AB38BHG3</accession>
<dbReference type="InterPro" id="IPR011991">
    <property type="entry name" value="ArsR-like_HTH"/>
</dbReference>